<evidence type="ECO:0000259" key="9">
    <source>
        <dbReference type="PROSITE" id="PS51352"/>
    </source>
</evidence>
<dbReference type="InterPro" id="IPR017937">
    <property type="entry name" value="Thioredoxin_CS"/>
</dbReference>
<evidence type="ECO:0000256" key="3">
    <source>
        <dbReference type="ARBA" id="ARBA00022982"/>
    </source>
</evidence>
<protein>
    <recommendedName>
        <fullName evidence="6">Thioredoxin</fullName>
    </recommendedName>
</protein>
<name>W0EQV9_9BACT</name>
<dbReference type="PIRSF" id="PIRSF000077">
    <property type="entry name" value="Thioredoxin"/>
    <property type="match status" value="1"/>
</dbReference>
<organism evidence="10 11">
    <name type="scientific">Barnesiella viscericola DSM 18177</name>
    <dbReference type="NCBI Taxonomy" id="880074"/>
    <lineage>
        <taxon>Bacteria</taxon>
        <taxon>Pseudomonadati</taxon>
        <taxon>Bacteroidota</taxon>
        <taxon>Bacteroidia</taxon>
        <taxon>Bacteroidales</taxon>
        <taxon>Barnesiellaceae</taxon>
        <taxon>Barnesiella</taxon>
    </lineage>
</organism>
<dbReference type="InterPro" id="IPR013766">
    <property type="entry name" value="Thioredoxin_domain"/>
</dbReference>
<feature type="active site" description="Nucleophile" evidence="7">
    <location>
        <position position="23"/>
    </location>
</feature>
<dbReference type="GO" id="GO:0005829">
    <property type="term" value="C:cytosol"/>
    <property type="evidence" value="ECO:0007669"/>
    <property type="project" value="TreeGrafter"/>
</dbReference>
<dbReference type="Pfam" id="PF00085">
    <property type="entry name" value="Thioredoxin"/>
    <property type="match status" value="1"/>
</dbReference>
<dbReference type="Proteomes" id="UP000018901">
    <property type="component" value="Chromosome"/>
</dbReference>
<comment type="similarity">
    <text evidence="1">Belongs to the thioredoxin family.</text>
</comment>
<dbReference type="PROSITE" id="PS00194">
    <property type="entry name" value="THIOREDOXIN_1"/>
    <property type="match status" value="1"/>
</dbReference>
<evidence type="ECO:0000256" key="4">
    <source>
        <dbReference type="ARBA" id="ARBA00023157"/>
    </source>
</evidence>
<dbReference type="AlphaFoldDB" id="W0EQV9"/>
<dbReference type="InterPro" id="IPR036249">
    <property type="entry name" value="Thioredoxin-like_sf"/>
</dbReference>
<dbReference type="Gene3D" id="3.40.30.10">
    <property type="entry name" value="Glutaredoxin"/>
    <property type="match status" value="1"/>
</dbReference>
<feature type="site" description="Deprotonates C-terminal active site Cys" evidence="7">
    <location>
        <position position="17"/>
    </location>
</feature>
<keyword evidence="2" id="KW-0813">Transport</keyword>
<evidence type="ECO:0000256" key="5">
    <source>
        <dbReference type="ARBA" id="ARBA00023284"/>
    </source>
</evidence>
<keyword evidence="3" id="KW-0249">Electron transport</keyword>
<dbReference type="STRING" id="880074.BARVI_00600"/>
<evidence type="ECO:0000256" key="7">
    <source>
        <dbReference type="PIRSR" id="PIRSR000077-1"/>
    </source>
</evidence>
<dbReference type="PANTHER" id="PTHR45663:SF11">
    <property type="entry name" value="GEO12009P1"/>
    <property type="match status" value="1"/>
</dbReference>
<dbReference type="PRINTS" id="PR00421">
    <property type="entry name" value="THIOREDOXIN"/>
</dbReference>
<evidence type="ECO:0000313" key="11">
    <source>
        <dbReference type="Proteomes" id="UP000018901"/>
    </source>
</evidence>
<dbReference type="PANTHER" id="PTHR45663">
    <property type="entry name" value="GEO12009P1"/>
    <property type="match status" value="1"/>
</dbReference>
<dbReference type="GO" id="GO:0045454">
    <property type="term" value="P:cell redox homeostasis"/>
    <property type="evidence" value="ECO:0007669"/>
    <property type="project" value="TreeGrafter"/>
</dbReference>
<dbReference type="SUPFAM" id="SSF52833">
    <property type="entry name" value="Thioredoxin-like"/>
    <property type="match status" value="1"/>
</dbReference>
<dbReference type="RefSeq" id="WP_025277347.1">
    <property type="nucleotide sequence ID" value="NZ_CP007034.1"/>
</dbReference>
<dbReference type="eggNOG" id="COG3118">
    <property type="taxonomic scope" value="Bacteria"/>
</dbReference>
<dbReference type="FunFam" id="3.40.30.10:FF:000001">
    <property type="entry name" value="Thioredoxin"/>
    <property type="match status" value="1"/>
</dbReference>
<dbReference type="GeneID" id="90527977"/>
<dbReference type="PATRIC" id="fig|880074.11.peg.124"/>
<gene>
    <name evidence="10" type="ORF">BARVI_00600</name>
</gene>
<evidence type="ECO:0000313" key="10">
    <source>
        <dbReference type="EMBL" id="AHF11599.1"/>
    </source>
</evidence>
<reference evidence="10 11" key="1">
    <citation type="submission" date="2013-12" db="EMBL/GenBank/DDBJ databases">
        <authorList>
            <consortium name="DOE Joint Genome Institute"/>
            <person name="Eisen J."/>
            <person name="Huntemann M."/>
            <person name="Han J."/>
            <person name="Chen A."/>
            <person name="Kyrpides N."/>
            <person name="Mavromatis K."/>
            <person name="Markowitz V."/>
            <person name="Palaniappan K."/>
            <person name="Ivanova N."/>
            <person name="Schaumberg A."/>
            <person name="Pati A."/>
            <person name="Liolios K."/>
            <person name="Nordberg H.P."/>
            <person name="Cantor M.N."/>
            <person name="Hua S.X."/>
            <person name="Woyke T."/>
        </authorList>
    </citation>
    <scope>NUCLEOTIDE SEQUENCE [LARGE SCALE GENOMIC DNA]</scope>
    <source>
        <strain evidence="11">DSM 18177</strain>
    </source>
</reference>
<evidence type="ECO:0000256" key="1">
    <source>
        <dbReference type="ARBA" id="ARBA00008987"/>
    </source>
</evidence>
<evidence type="ECO:0000256" key="6">
    <source>
        <dbReference type="NCBIfam" id="TIGR01068"/>
    </source>
</evidence>
<keyword evidence="11" id="KW-1185">Reference proteome</keyword>
<feature type="site" description="Contributes to redox potential value" evidence="7">
    <location>
        <position position="25"/>
    </location>
</feature>
<evidence type="ECO:0000256" key="2">
    <source>
        <dbReference type="ARBA" id="ARBA00022448"/>
    </source>
</evidence>
<dbReference type="GO" id="GO:0015035">
    <property type="term" value="F:protein-disulfide reductase activity"/>
    <property type="evidence" value="ECO:0007669"/>
    <property type="project" value="UniProtKB-UniRule"/>
</dbReference>
<keyword evidence="4 8" id="KW-1015">Disulfide bond</keyword>
<dbReference type="CDD" id="cd02947">
    <property type="entry name" value="TRX_family"/>
    <property type="match status" value="1"/>
</dbReference>
<dbReference type="PROSITE" id="PS51352">
    <property type="entry name" value="THIOREDOXIN_2"/>
    <property type="match status" value="1"/>
</dbReference>
<dbReference type="InterPro" id="IPR005746">
    <property type="entry name" value="Thioredoxin"/>
</dbReference>
<feature type="site" description="Contributes to redox potential value" evidence="7">
    <location>
        <position position="24"/>
    </location>
</feature>
<dbReference type="KEGG" id="bvs:BARVI_00600"/>
<feature type="domain" description="Thioredoxin" evidence="9">
    <location>
        <begin position="1"/>
        <end position="98"/>
    </location>
</feature>
<feature type="active site" description="Nucleophile" evidence="7">
    <location>
        <position position="26"/>
    </location>
</feature>
<dbReference type="HOGENOM" id="CLU_090389_10_4_10"/>
<evidence type="ECO:0000256" key="8">
    <source>
        <dbReference type="PIRSR" id="PIRSR000077-4"/>
    </source>
</evidence>
<dbReference type="NCBIfam" id="TIGR01068">
    <property type="entry name" value="thioredoxin"/>
    <property type="match status" value="1"/>
</dbReference>
<proteinExistence type="inferred from homology"/>
<dbReference type="EMBL" id="CP007034">
    <property type="protein sequence ID" value="AHF11599.1"/>
    <property type="molecule type" value="Genomic_DNA"/>
</dbReference>
<feature type="disulfide bond" description="Redox-active" evidence="8">
    <location>
        <begin position="23"/>
        <end position="26"/>
    </location>
</feature>
<accession>W0EQV9</accession>
<sequence>MGKFQEIIAGDTPVLVDFFAEWCGPCKMMKPVLEDLKRKLGDKIVILKVDIDKNEPMAAAFRIQSVPTLMLWKKGQIAWRQSGALPLHELEQILSAYL</sequence>
<keyword evidence="5 8" id="KW-0676">Redox-active center</keyword>
<dbReference type="OrthoDB" id="9790390at2"/>